<evidence type="ECO:0000256" key="6">
    <source>
        <dbReference type="ARBA" id="ARBA00023053"/>
    </source>
</evidence>
<comment type="caution">
    <text evidence="13">The sequence shown here is derived from an EMBL/GenBank/DDBJ whole genome shotgun (WGS) entry which is preliminary data.</text>
</comment>
<dbReference type="PRINTS" id="PR01078">
    <property type="entry name" value="AMINACHANNEL"/>
</dbReference>
<organism evidence="13 14">
    <name type="scientific">Brachionus plicatilis</name>
    <name type="common">Marine rotifer</name>
    <name type="synonym">Brachionus muelleri</name>
    <dbReference type="NCBI Taxonomy" id="10195"/>
    <lineage>
        <taxon>Eukaryota</taxon>
        <taxon>Metazoa</taxon>
        <taxon>Spiralia</taxon>
        <taxon>Gnathifera</taxon>
        <taxon>Rotifera</taxon>
        <taxon>Eurotatoria</taxon>
        <taxon>Monogononta</taxon>
        <taxon>Pseudotrocha</taxon>
        <taxon>Ploima</taxon>
        <taxon>Brachionidae</taxon>
        <taxon>Brachionus</taxon>
    </lineage>
</organism>
<dbReference type="Gene3D" id="1.10.287.770">
    <property type="entry name" value="YojJ-like"/>
    <property type="match status" value="1"/>
</dbReference>
<feature type="transmembrane region" description="Helical" evidence="12">
    <location>
        <begin position="217"/>
        <end position="241"/>
    </location>
</feature>
<keyword evidence="3 11" id="KW-0894">Sodium channel</keyword>
<evidence type="ECO:0000256" key="9">
    <source>
        <dbReference type="ARBA" id="ARBA00023201"/>
    </source>
</evidence>
<dbReference type="EMBL" id="REGN01005202">
    <property type="protein sequence ID" value="RNA14391.1"/>
    <property type="molecule type" value="Genomic_DNA"/>
</dbReference>
<gene>
    <name evidence="13" type="ORF">BpHYR1_007273</name>
</gene>
<protein>
    <submittedName>
        <fullName evidence="13">Degenerin deg-1-like</fullName>
    </submittedName>
</protein>
<keyword evidence="5 12" id="KW-1133">Transmembrane helix</keyword>
<keyword evidence="8 12" id="KW-0472">Membrane</keyword>
<keyword evidence="7 11" id="KW-0406">Ion transport</keyword>
<evidence type="ECO:0000256" key="7">
    <source>
        <dbReference type="ARBA" id="ARBA00023065"/>
    </source>
</evidence>
<dbReference type="Gene3D" id="1.10.287.820">
    <property type="entry name" value="Acid-sensing ion channel domain"/>
    <property type="match status" value="1"/>
</dbReference>
<proteinExistence type="inferred from homology"/>
<evidence type="ECO:0000256" key="3">
    <source>
        <dbReference type="ARBA" id="ARBA00022461"/>
    </source>
</evidence>
<evidence type="ECO:0000313" key="14">
    <source>
        <dbReference type="Proteomes" id="UP000276133"/>
    </source>
</evidence>
<accession>A0A3M7QTK4</accession>
<sequence>MVHNHSDTISINDFGEEAAAGFSTQVKISRSVYEKMDQPFRTCLSDLTSSNSKQTKIIQIMLNQLNFKKYSKEICLNICFQLKLENECNCSDPSIASIQNMTKCNSIKQIKCKEEFYQSFFSNQSQECEDDCPIECVTYKYSTKLTFSEFYTNWYFDLFQNRIDDIEKDISSYGSAEVARKNVLLINFYYDETSITKITEKPLWNFFSILSSIGGNLGLFIGMSILSCAEIIEIIVKTIFLNFKHTLKMNKLEFVEKISSK</sequence>
<evidence type="ECO:0000256" key="8">
    <source>
        <dbReference type="ARBA" id="ARBA00023136"/>
    </source>
</evidence>
<dbReference type="AlphaFoldDB" id="A0A3M7QTK4"/>
<comment type="subcellular location">
    <subcellularLocation>
        <location evidence="1">Membrane</location>
        <topology evidence="1">Multi-pass membrane protein</topology>
    </subcellularLocation>
</comment>
<comment type="similarity">
    <text evidence="11">Belongs to the amiloride-sensitive sodium channel (TC 1.A.6) family.</text>
</comment>
<name>A0A3M7QTK4_BRAPC</name>
<evidence type="ECO:0000256" key="12">
    <source>
        <dbReference type="SAM" id="Phobius"/>
    </source>
</evidence>
<evidence type="ECO:0000256" key="5">
    <source>
        <dbReference type="ARBA" id="ARBA00022989"/>
    </source>
</evidence>
<keyword evidence="2 11" id="KW-0813">Transport</keyword>
<dbReference type="InterPro" id="IPR001873">
    <property type="entry name" value="ENaC"/>
</dbReference>
<evidence type="ECO:0000256" key="2">
    <source>
        <dbReference type="ARBA" id="ARBA00022448"/>
    </source>
</evidence>
<evidence type="ECO:0000256" key="11">
    <source>
        <dbReference type="RuleBase" id="RU000679"/>
    </source>
</evidence>
<keyword evidence="6" id="KW-0915">Sodium</keyword>
<dbReference type="GO" id="GO:0015280">
    <property type="term" value="F:ligand-gated sodium channel activity"/>
    <property type="evidence" value="ECO:0007669"/>
    <property type="project" value="TreeGrafter"/>
</dbReference>
<keyword evidence="14" id="KW-1185">Reference proteome</keyword>
<dbReference type="OrthoDB" id="6021021at2759"/>
<evidence type="ECO:0000256" key="1">
    <source>
        <dbReference type="ARBA" id="ARBA00004141"/>
    </source>
</evidence>
<reference evidence="13 14" key="1">
    <citation type="journal article" date="2018" name="Sci. Rep.">
        <title>Genomic signatures of local adaptation to the degree of environmental predictability in rotifers.</title>
        <authorList>
            <person name="Franch-Gras L."/>
            <person name="Hahn C."/>
            <person name="Garcia-Roger E.M."/>
            <person name="Carmona M.J."/>
            <person name="Serra M."/>
            <person name="Gomez A."/>
        </authorList>
    </citation>
    <scope>NUCLEOTIDE SEQUENCE [LARGE SCALE GENOMIC DNA]</scope>
    <source>
        <strain evidence="13">HYR1</strain>
    </source>
</reference>
<keyword evidence="9 11" id="KW-0739">Sodium transport</keyword>
<evidence type="ECO:0000313" key="13">
    <source>
        <dbReference type="EMBL" id="RNA14391.1"/>
    </source>
</evidence>
<dbReference type="GO" id="GO:0005886">
    <property type="term" value="C:plasma membrane"/>
    <property type="evidence" value="ECO:0007669"/>
    <property type="project" value="TreeGrafter"/>
</dbReference>
<dbReference type="PANTHER" id="PTHR11690">
    <property type="entry name" value="AMILORIDE-SENSITIVE SODIUM CHANNEL-RELATED"/>
    <property type="match status" value="1"/>
</dbReference>
<dbReference type="Pfam" id="PF00858">
    <property type="entry name" value="ASC"/>
    <property type="match status" value="1"/>
</dbReference>
<keyword evidence="4 11" id="KW-0812">Transmembrane</keyword>
<evidence type="ECO:0000256" key="4">
    <source>
        <dbReference type="ARBA" id="ARBA00022692"/>
    </source>
</evidence>
<keyword evidence="10 11" id="KW-0407">Ion channel</keyword>
<dbReference type="Proteomes" id="UP000276133">
    <property type="component" value="Unassembled WGS sequence"/>
</dbReference>
<evidence type="ECO:0000256" key="10">
    <source>
        <dbReference type="ARBA" id="ARBA00023303"/>
    </source>
</evidence>